<evidence type="ECO:0000256" key="1">
    <source>
        <dbReference type="ARBA" id="ARBA00022723"/>
    </source>
</evidence>
<keyword evidence="1" id="KW-0479">Metal-binding</keyword>
<dbReference type="Pfam" id="PF00149">
    <property type="entry name" value="Metallophos"/>
    <property type="match status" value="1"/>
</dbReference>
<evidence type="ECO:0000256" key="3">
    <source>
        <dbReference type="ARBA" id="ARBA00023004"/>
    </source>
</evidence>
<evidence type="ECO:0000313" key="7">
    <source>
        <dbReference type="Proteomes" id="UP001553715"/>
    </source>
</evidence>
<dbReference type="Proteomes" id="UP001553715">
    <property type="component" value="Unassembled WGS sequence"/>
</dbReference>
<organism evidence="6 7">
    <name type="scientific">Microbacterium profundi</name>
    <dbReference type="NCBI Taxonomy" id="450380"/>
    <lineage>
        <taxon>Bacteria</taxon>
        <taxon>Bacillati</taxon>
        <taxon>Actinomycetota</taxon>
        <taxon>Actinomycetes</taxon>
        <taxon>Micrococcales</taxon>
        <taxon>Microbacteriaceae</taxon>
        <taxon>Microbacterium</taxon>
    </lineage>
</organism>
<reference evidence="6 7" key="1">
    <citation type="submission" date="2024-06" db="EMBL/GenBank/DDBJ databases">
        <title>The Natural Products Discovery Center: Release of the First 8490 Sequenced Strains for Exploring Actinobacteria Biosynthetic Diversity.</title>
        <authorList>
            <person name="Kalkreuter E."/>
            <person name="Kautsar S.A."/>
            <person name="Yang D."/>
            <person name="Bader C.D."/>
            <person name="Teijaro C.N."/>
            <person name="Fluegel L."/>
            <person name="Davis C.M."/>
            <person name="Simpson J.R."/>
            <person name="Lauterbach L."/>
            <person name="Steele A.D."/>
            <person name="Gui C."/>
            <person name="Meng S."/>
            <person name="Li G."/>
            <person name="Viehrig K."/>
            <person name="Ye F."/>
            <person name="Su P."/>
            <person name="Kiefer A.F."/>
            <person name="Nichols A."/>
            <person name="Cepeda A.J."/>
            <person name="Yan W."/>
            <person name="Fan B."/>
            <person name="Jiang Y."/>
            <person name="Adhikari A."/>
            <person name="Zheng C.-J."/>
            <person name="Schuster L."/>
            <person name="Cowan T.M."/>
            <person name="Smanski M.J."/>
            <person name="Chevrette M.G."/>
            <person name="De Carvalho L.P.S."/>
            <person name="Shen B."/>
        </authorList>
    </citation>
    <scope>NUCLEOTIDE SEQUENCE [LARGE SCALE GENOMIC DNA]</scope>
    <source>
        <strain evidence="6 7">NPDC077434</strain>
    </source>
</reference>
<evidence type="ECO:0000256" key="2">
    <source>
        <dbReference type="ARBA" id="ARBA00022801"/>
    </source>
</evidence>
<evidence type="ECO:0000313" key="6">
    <source>
        <dbReference type="EMBL" id="MEW1974451.1"/>
    </source>
</evidence>
<dbReference type="SUPFAM" id="SSF55831">
    <property type="entry name" value="Thymidylate synthase/dCMP hydroxymethylase"/>
    <property type="match status" value="1"/>
</dbReference>
<evidence type="ECO:0000259" key="5">
    <source>
        <dbReference type="Pfam" id="PF00149"/>
    </source>
</evidence>
<gene>
    <name evidence="6" type="ORF">AB0301_05115</name>
</gene>
<keyword evidence="7" id="KW-1185">Reference proteome</keyword>
<sequence>MQASIESLGSYLVDNKIALDGIVITGDVTVAADPEGYKMLPAFLGRLGAAMIDADRVLLTPGNHDVKWSTDPGTTDRYAALLELRNSTGYRTAYIDGIDIDGDGTPASDDKLPLLTGTDGSFVVVGLNSSNHCGVDAAVEDDLRKHITTIEAQAAKDPSLAALLTAWKRRGLSDLARLDNPQLHAAANLWPSDHTRAAEAPLRIAALHHQIGPVTDIEEVKAFETMSNLGEFRKWLVDHRVDVVLHGHTHVAYNRHDVQRNYRSGITTTAEHRFLVVGGGTIDRGTPHAVVANLITTSPSAPKLRPLQIRGLKATTSKKPLTHHDFTHDSTFVRGDIEHAAGVVSGPTIDDVFEQLLGLGDLSGCVRPLVCRIADGSSALALPRSYPDSPFPADVTDGWLKETVSWWQRAPRGPGATFNHGERLKHRDGEELDQIERAAKALATDTESSRGVAVLVHPRTDLVENATFPSFVMLHATVTGTAPTRRLDLVAYFRKQEIPHWWPINMAELATIQQQMIQIMDGESRTVHPGSLTTVTSIPVAGAGIPFVGVPWLDRVADKPSEMLALISPLLTRDRDQAITAWKLAMADWALGHTPPADGEPVPLEGLEAVADLINGLSDAFGDQRASEVAALLRALRALASANTIYRSAIRTKNRGAARTTWVKTVHEERATIMQLLNDLADPASADLAAPPAEH</sequence>
<feature type="domain" description="Calcineurin-like phosphoesterase" evidence="5">
    <location>
        <begin position="20"/>
        <end position="251"/>
    </location>
</feature>
<keyword evidence="2" id="KW-0378">Hydrolase</keyword>
<dbReference type="InterPro" id="IPR004843">
    <property type="entry name" value="Calcineurin-like_PHP"/>
</dbReference>
<comment type="caution">
    <text evidence="6">The sequence shown here is derived from an EMBL/GenBank/DDBJ whole genome shotgun (WGS) entry which is preliminary data.</text>
</comment>
<dbReference type="InterPro" id="IPR029052">
    <property type="entry name" value="Metallo-depent_PP-like"/>
</dbReference>
<dbReference type="EMBL" id="JBFBMH010000004">
    <property type="protein sequence ID" value="MEW1974451.1"/>
    <property type="molecule type" value="Genomic_DNA"/>
</dbReference>
<dbReference type="PANTHER" id="PTHR42988">
    <property type="entry name" value="PHOSPHOHYDROLASE"/>
    <property type="match status" value="1"/>
</dbReference>
<evidence type="ECO:0000256" key="4">
    <source>
        <dbReference type="ARBA" id="ARBA00025742"/>
    </source>
</evidence>
<dbReference type="RefSeq" id="WP_366232629.1">
    <property type="nucleotide sequence ID" value="NZ_JBFBMH010000004.1"/>
</dbReference>
<proteinExistence type="inferred from homology"/>
<keyword evidence="3" id="KW-0408">Iron</keyword>
<accession>A0ABV3LEV4</accession>
<dbReference type="SUPFAM" id="SSF56300">
    <property type="entry name" value="Metallo-dependent phosphatases"/>
    <property type="match status" value="1"/>
</dbReference>
<dbReference type="PANTHER" id="PTHR42988:SF2">
    <property type="entry name" value="CYCLIC NUCLEOTIDE PHOSPHODIESTERASE CBUA0032-RELATED"/>
    <property type="match status" value="1"/>
</dbReference>
<comment type="similarity">
    <text evidence="4">Belongs to the cyclic nucleotide phosphodiesterase class-III family.</text>
</comment>
<dbReference type="InterPro" id="IPR036926">
    <property type="entry name" value="Thymidate_synth/dCMP_Mease_sf"/>
</dbReference>
<name>A0ABV3LEV4_9MICO</name>
<protein>
    <submittedName>
        <fullName evidence="6">Metallophosphoesterase</fullName>
    </submittedName>
</protein>
<dbReference type="Gene3D" id="3.60.21.10">
    <property type="match status" value="1"/>
</dbReference>
<dbReference type="Gene3D" id="3.30.572.10">
    <property type="entry name" value="Thymidylate synthase/dCMP hydroxymethylase domain"/>
    <property type="match status" value="1"/>
</dbReference>
<dbReference type="InterPro" id="IPR050884">
    <property type="entry name" value="CNP_phosphodiesterase-III"/>
</dbReference>